<name>A0A396BTL8_BACFG</name>
<accession>A0A396BTL8</accession>
<organism evidence="1 2">
    <name type="scientific">Bacteroides fragilis</name>
    <dbReference type="NCBI Taxonomy" id="817"/>
    <lineage>
        <taxon>Bacteria</taxon>
        <taxon>Pseudomonadati</taxon>
        <taxon>Bacteroidota</taxon>
        <taxon>Bacteroidia</taxon>
        <taxon>Bacteroidales</taxon>
        <taxon>Bacteroidaceae</taxon>
        <taxon>Bacteroides</taxon>
    </lineage>
</organism>
<dbReference type="AlphaFoldDB" id="A0A396BTL8"/>
<proteinExistence type="predicted"/>
<evidence type="ECO:0000313" key="2">
    <source>
        <dbReference type="Proteomes" id="UP000266644"/>
    </source>
</evidence>
<dbReference type="Proteomes" id="UP000266644">
    <property type="component" value="Unassembled WGS sequence"/>
</dbReference>
<sequence>MRIRSYLPLIHDSKCYYSVYQPTVLSLLKNQQIRKITPVVFLQETFNTHHLNILSEAFKTSSEITIQLFKSEDCDPLNPWSPTNYHLQKKESGKNHYFPGMIILTAASENAPTVFKRECAG</sequence>
<gene>
    <name evidence="1" type="ORF">DW228_13005</name>
</gene>
<comment type="caution">
    <text evidence="1">The sequence shown here is derived from an EMBL/GenBank/DDBJ whole genome shotgun (WGS) entry which is preliminary data.</text>
</comment>
<protein>
    <submittedName>
        <fullName evidence="1">Uncharacterized protein</fullName>
    </submittedName>
</protein>
<reference evidence="1 2" key="1">
    <citation type="submission" date="2018-08" db="EMBL/GenBank/DDBJ databases">
        <title>A genome reference for cultivated species of the human gut microbiota.</title>
        <authorList>
            <person name="Zou Y."/>
            <person name="Xue W."/>
            <person name="Luo G."/>
        </authorList>
    </citation>
    <scope>NUCLEOTIDE SEQUENCE [LARGE SCALE GENOMIC DNA]</scope>
    <source>
        <strain evidence="1 2">AM18-6</strain>
    </source>
</reference>
<evidence type="ECO:0000313" key="1">
    <source>
        <dbReference type="EMBL" id="RHH09999.1"/>
    </source>
</evidence>
<dbReference type="EMBL" id="QRJE01000020">
    <property type="protein sequence ID" value="RHH09999.1"/>
    <property type="molecule type" value="Genomic_DNA"/>
</dbReference>